<evidence type="ECO:0000313" key="5">
    <source>
        <dbReference type="EMBL" id="TXK48639.1"/>
    </source>
</evidence>
<dbReference type="Gene3D" id="2.170.130.10">
    <property type="entry name" value="TonB-dependent receptor, plug domain"/>
    <property type="match status" value="1"/>
</dbReference>
<dbReference type="Gene3D" id="2.40.170.20">
    <property type="entry name" value="TonB-dependent receptor, beta-barrel domain"/>
    <property type="match status" value="1"/>
</dbReference>
<comment type="subcellular location">
    <subcellularLocation>
        <location evidence="1">Cell outer membrane</location>
    </subcellularLocation>
</comment>
<keyword evidence="3" id="KW-0998">Cell outer membrane</keyword>
<dbReference type="Proteomes" id="UP000321926">
    <property type="component" value="Unassembled WGS sequence"/>
</dbReference>
<evidence type="ECO:0000256" key="3">
    <source>
        <dbReference type="ARBA" id="ARBA00023237"/>
    </source>
</evidence>
<comment type="caution">
    <text evidence="5">The sequence shown here is derived from an EMBL/GenBank/DDBJ whole genome shotgun (WGS) entry which is preliminary data.</text>
</comment>
<dbReference type="GO" id="GO:0009279">
    <property type="term" value="C:cell outer membrane"/>
    <property type="evidence" value="ECO:0007669"/>
    <property type="project" value="UniProtKB-SubCell"/>
</dbReference>
<sequence>MQKILLIVTFLLVSLQLLAQPTQTIRGTVREQLSASPLPAATVTVISLPSPQGTTTNAAGQFLLPEVPVGRHTLQISYLGYQNMTVQVLHIAGKETVLDIRMEETARQLPELTVSTGEQIELQEINSRTITMEQTQRYAATFYDPARLAASFPGVVTANDQANHISVRGNSPNNLLWRLEGLDIVNPNHLTNAGTASDRPTQNGGGVNILSTQLLANSRFLNGAFPAGYGNALSGVFDMRLRKGNNQKREHTFQLSLIGIDLATEGPIAKGYEGSYLVNYRYSTIGLLGAMGVPLGDEEINFQDLSFNVSLPTKRAGDFTIFGMGGKSITRFEAQRDTTQWIYQKDRNDIDFYNDMGALGITHQIKLSPSFSIRSAYALSGLTTGRTGEYLFSDFAKQEIEFDQINTQRHSFHTYGSLRTGRHLFQPGITANHIYFSNRSYERPADISGIILNYNEGNISGLLLQPYLNGFYFLSQALTLNYGLHYSTFSFNNISSLEPRASLKWSYRQDQNISFAYGRHSQLPSFQSLTLASNRNLDFLKADHYTLEQNTAFKDQYLFKTALYWQELYNVPISSNSASTYSSLNQLEFFVPDQLVNQGKGRNYGVEVSAERLLERGFYALATGSVYNSLYQNLDNTWRDTQFNGNYTFTLTTGKEFGQKQKRDAARSFNINARVLWLGGLRQTPIDVARSEAAGRTVYQESLAFSEKMPDYFRLDTRISFRKNKQGYTRTISLDLQNTTNQKNLAYTYYDTNKKELVKKYQLTLIPFASYRLEF</sequence>
<dbReference type="InterPro" id="IPR037066">
    <property type="entry name" value="Plug_dom_sf"/>
</dbReference>
<feature type="signal peptide" evidence="4">
    <location>
        <begin position="1"/>
        <end position="19"/>
    </location>
</feature>
<dbReference type="EMBL" id="VRTY01000023">
    <property type="protein sequence ID" value="TXK48639.1"/>
    <property type="molecule type" value="Genomic_DNA"/>
</dbReference>
<dbReference type="SUPFAM" id="SSF49464">
    <property type="entry name" value="Carboxypeptidase regulatory domain-like"/>
    <property type="match status" value="1"/>
</dbReference>
<evidence type="ECO:0000256" key="2">
    <source>
        <dbReference type="ARBA" id="ARBA00023136"/>
    </source>
</evidence>
<dbReference type="Pfam" id="PF13620">
    <property type="entry name" value="CarboxypepD_reg"/>
    <property type="match status" value="1"/>
</dbReference>
<dbReference type="AlphaFoldDB" id="A0A5C8K7H0"/>
<reference evidence="5 6" key="1">
    <citation type="submission" date="2019-08" db="EMBL/GenBank/DDBJ databases">
        <authorList>
            <person name="Shi S."/>
        </authorList>
    </citation>
    <scope>NUCLEOTIDE SEQUENCE [LARGE SCALE GENOMIC DNA]</scope>
    <source>
        <strain evidence="5 6">GY10130</strain>
    </source>
</reference>
<keyword evidence="2" id="KW-0472">Membrane</keyword>
<accession>A0A5C8K7H0</accession>
<keyword evidence="4" id="KW-0732">Signal</keyword>
<dbReference type="Gene3D" id="2.60.40.1120">
    <property type="entry name" value="Carboxypeptidase-like, regulatory domain"/>
    <property type="match status" value="1"/>
</dbReference>
<feature type="chain" id="PRO_5023054242" evidence="4">
    <location>
        <begin position="20"/>
        <end position="775"/>
    </location>
</feature>
<protein>
    <submittedName>
        <fullName evidence="5">TonB-dependent receptor</fullName>
    </submittedName>
</protein>
<dbReference type="InterPro" id="IPR036942">
    <property type="entry name" value="Beta-barrel_TonB_sf"/>
</dbReference>
<evidence type="ECO:0000256" key="4">
    <source>
        <dbReference type="SAM" id="SignalP"/>
    </source>
</evidence>
<name>A0A5C8K7H0_9BACT</name>
<dbReference type="OrthoDB" id="9804995at2"/>
<keyword evidence="6" id="KW-1185">Reference proteome</keyword>
<evidence type="ECO:0000256" key="1">
    <source>
        <dbReference type="ARBA" id="ARBA00004442"/>
    </source>
</evidence>
<evidence type="ECO:0000313" key="6">
    <source>
        <dbReference type="Proteomes" id="UP000321926"/>
    </source>
</evidence>
<proteinExistence type="predicted"/>
<dbReference type="InterPro" id="IPR008969">
    <property type="entry name" value="CarboxyPept-like_regulatory"/>
</dbReference>
<gene>
    <name evidence="5" type="ORF">FVR03_08040</name>
</gene>
<dbReference type="RefSeq" id="WP_147921229.1">
    <property type="nucleotide sequence ID" value="NZ_VRTY01000023.1"/>
</dbReference>
<organism evidence="5 6">
    <name type="scientific">Pontibacter qinzhouensis</name>
    <dbReference type="NCBI Taxonomy" id="2603253"/>
    <lineage>
        <taxon>Bacteria</taxon>
        <taxon>Pseudomonadati</taxon>
        <taxon>Bacteroidota</taxon>
        <taxon>Cytophagia</taxon>
        <taxon>Cytophagales</taxon>
        <taxon>Hymenobacteraceae</taxon>
        <taxon>Pontibacter</taxon>
    </lineage>
</organism>
<dbReference type="SUPFAM" id="SSF56935">
    <property type="entry name" value="Porins"/>
    <property type="match status" value="1"/>
</dbReference>
<keyword evidence="5" id="KW-0675">Receptor</keyword>